<keyword evidence="3" id="KW-1185">Reference proteome</keyword>
<organism evidence="2 3">
    <name type="scientific">Chromobacterium piscinae</name>
    <dbReference type="NCBI Taxonomy" id="686831"/>
    <lineage>
        <taxon>Bacteria</taxon>
        <taxon>Pseudomonadati</taxon>
        <taxon>Pseudomonadota</taxon>
        <taxon>Betaproteobacteria</taxon>
        <taxon>Neisseriales</taxon>
        <taxon>Chromobacteriaceae</taxon>
        <taxon>Chromobacterium</taxon>
    </lineage>
</organism>
<dbReference type="Gene3D" id="3.40.50.300">
    <property type="entry name" value="P-loop containing nucleotide triphosphate hydrolases"/>
    <property type="match status" value="1"/>
</dbReference>
<dbReference type="PANTHER" id="PTHR35894">
    <property type="entry name" value="GENERAL SECRETION PATHWAY PROTEIN A-RELATED"/>
    <property type="match status" value="1"/>
</dbReference>
<dbReference type="InterPro" id="IPR027417">
    <property type="entry name" value="P-loop_NTPase"/>
</dbReference>
<dbReference type="InterPro" id="IPR049945">
    <property type="entry name" value="AAA_22"/>
</dbReference>
<protein>
    <submittedName>
        <fullName evidence="2">AAA family ATPase</fullName>
    </submittedName>
</protein>
<proteinExistence type="predicted"/>
<dbReference type="RefSeq" id="WP_347781169.1">
    <property type="nucleotide sequence ID" value="NZ_JBDQQU010000191.1"/>
</dbReference>
<dbReference type="Pfam" id="PF13401">
    <property type="entry name" value="AAA_22"/>
    <property type="match status" value="1"/>
</dbReference>
<dbReference type="SUPFAM" id="SSF52540">
    <property type="entry name" value="P-loop containing nucleoside triphosphate hydrolases"/>
    <property type="match status" value="1"/>
</dbReference>
<accession>A0ABV0HAX0</accession>
<gene>
    <name evidence="2" type="ORF">ABH309_19920</name>
</gene>
<dbReference type="InterPro" id="IPR003593">
    <property type="entry name" value="AAA+_ATPase"/>
</dbReference>
<dbReference type="InterPro" id="IPR052026">
    <property type="entry name" value="ExeA_AAA_ATPase_DNA-bind"/>
</dbReference>
<dbReference type="PANTHER" id="PTHR35894:SF1">
    <property type="entry name" value="PHOSPHORIBULOKINASE _ URIDINE KINASE FAMILY"/>
    <property type="match status" value="1"/>
</dbReference>
<dbReference type="SMART" id="SM00382">
    <property type="entry name" value="AAA"/>
    <property type="match status" value="1"/>
</dbReference>
<feature type="domain" description="AAA+ ATPase" evidence="1">
    <location>
        <begin position="39"/>
        <end position="186"/>
    </location>
</feature>
<evidence type="ECO:0000313" key="2">
    <source>
        <dbReference type="EMBL" id="MEO3956710.1"/>
    </source>
</evidence>
<evidence type="ECO:0000313" key="3">
    <source>
        <dbReference type="Proteomes" id="UP001438292"/>
    </source>
</evidence>
<comment type="caution">
    <text evidence="2">The sequence shown here is derived from an EMBL/GenBank/DDBJ whole genome shotgun (WGS) entry which is preliminary data.</text>
</comment>
<name>A0ABV0HAX0_9NEIS</name>
<reference evidence="2 3" key="1">
    <citation type="submission" date="2024-05" db="EMBL/GenBank/DDBJ databases">
        <authorList>
            <person name="De Oliveira J.P."/>
            <person name="Noriler S.A."/>
            <person name="De Oliveira A.G."/>
            <person name="Sipoli D.S."/>
        </authorList>
    </citation>
    <scope>NUCLEOTIDE SEQUENCE [LARGE SCALE GENOMIC DNA]</scope>
    <source>
        <strain evidence="2 3">LABIM186</strain>
    </source>
</reference>
<dbReference type="Proteomes" id="UP001438292">
    <property type="component" value="Unassembled WGS sequence"/>
</dbReference>
<evidence type="ECO:0000259" key="1">
    <source>
        <dbReference type="SMART" id="SM00382"/>
    </source>
</evidence>
<dbReference type="EMBL" id="JBDQQU010000191">
    <property type="protein sequence ID" value="MEO3956710.1"/>
    <property type="molecule type" value="Genomic_DNA"/>
</dbReference>
<sequence length="323" mass="36071">MRVEVMQHYGLEKPLNQAGYYETGHHKELMKNVRGAIIEGRLIAICGVIGSGKTRMLRHLEQQLSEEKKVIVSKSVAVEKHNIRLTTLVEALFYDLTPGPKIQIPKGIEKRDRQLQELIHKKKRPIALFVDEAHDLNGNTLIGLKRLMELAEADGSRLSVVLAGHPKLRNDLRRDTMEEIGYRTDVFSLDGIAGSQREYIGWLLSSCTDGSVPIDDILTPDAIDLLADRLRTPLQIQLHLALALDAGYQAGAKPVTADVVESVLTGRLDDLEPTLTRHGYKQKDLVEQFGAKPAEIKALFSNTLDPVRTTELREQMLRAGLPI</sequence>